<dbReference type="Proteomes" id="UP000463883">
    <property type="component" value="Chromosome"/>
</dbReference>
<organism evidence="1 2">
    <name type="scientific">Aminipila terrae</name>
    <dbReference type="NCBI Taxonomy" id="2697030"/>
    <lineage>
        <taxon>Bacteria</taxon>
        <taxon>Bacillati</taxon>
        <taxon>Bacillota</taxon>
        <taxon>Clostridia</taxon>
        <taxon>Peptostreptococcales</taxon>
        <taxon>Anaerovoracaceae</taxon>
        <taxon>Aminipila</taxon>
    </lineage>
</organism>
<evidence type="ECO:0000313" key="1">
    <source>
        <dbReference type="EMBL" id="QHI72120.1"/>
    </source>
</evidence>
<protein>
    <submittedName>
        <fullName evidence="1">Uncharacterized protein</fullName>
    </submittedName>
</protein>
<proteinExistence type="predicted"/>
<sequence>MWQPIVGAESLEATKADCSLENRMTAYGYWITAIDKETGDIVDPV</sequence>
<name>A0A6P1MBV4_9FIRM</name>
<dbReference type="RefSeq" id="WP_162361890.1">
    <property type="nucleotide sequence ID" value="NZ_CP047591.1"/>
</dbReference>
<dbReference type="KEGG" id="amic:Ami3637_06635"/>
<keyword evidence="2" id="KW-1185">Reference proteome</keyword>
<reference evidence="1 2" key="1">
    <citation type="submission" date="2020-01" db="EMBL/GenBank/DDBJ databases">
        <title>Genomic analysis of Aminipila sp. CBA3637.</title>
        <authorList>
            <person name="Kim Y.B."/>
            <person name="Roh S.W."/>
        </authorList>
    </citation>
    <scope>NUCLEOTIDE SEQUENCE [LARGE SCALE GENOMIC DNA]</scope>
    <source>
        <strain evidence="1 2">CBA3637</strain>
    </source>
</reference>
<gene>
    <name evidence="1" type="ORF">Ami3637_06635</name>
</gene>
<accession>A0A6P1MBV4</accession>
<dbReference type="EMBL" id="CP047591">
    <property type="protein sequence ID" value="QHI72120.1"/>
    <property type="molecule type" value="Genomic_DNA"/>
</dbReference>
<dbReference type="AlphaFoldDB" id="A0A6P1MBV4"/>
<evidence type="ECO:0000313" key="2">
    <source>
        <dbReference type="Proteomes" id="UP000463883"/>
    </source>
</evidence>